<dbReference type="Proteomes" id="UP000315440">
    <property type="component" value="Unassembled WGS sequence"/>
</dbReference>
<evidence type="ECO:0000313" key="2">
    <source>
        <dbReference type="EMBL" id="TWT88547.1"/>
    </source>
</evidence>
<reference evidence="2 3" key="1">
    <citation type="submission" date="2019-02" db="EMBL/GenBank/DDBJ databases">
        <title>Deep-cultivation of Planctomycetes and their phenomic and genomic characterization uncovers novel biology.</title>
        <authorList>
            <person name="Wiegand S."/>
            <person name="Jogler M."/>
            <person name="Boedeker C."/>
            <person name="Pinto D."/>
            <person name="Vollmers J."/>
            <person name="Rivas-Marin E."/>
            <person name="Kohn T."/>
            <person name="Peeters S.H."/>
            <person name="Heuer A."/>
            <person name="Rast P."/>
            <person name="Oberbeckmann S."/>
            <person name="Bunk B."/>
            <person name="Jeske O."/>
            <person name="Meyerdierks A."/>
            <person name="Storesund J.E."/>
            <person name="Kallscheuer N."/>
            <person name="Luecker S."/>
            <person name="Lage O.M."/>
            <person name="Pohl T."/>
            <person name="Merkel B.J."/>
            <person name="Hornburger P."/>
            <person name="Mueller R.-W."/>
            <person name="Bruemmer F."/>
            <person name="Labrenz M."/>
            <person name="Spormann A.M."/>
            <person name="Op Den Camp H."/>
            <person name="Overmann J."/>
            <person name="Amann R."/>
            <person name="Jetten M.S.M."/>
            <person name="Mascher T."/>
            <person name="Medema M.H."/>
            <person name="Devos D.P."/>
            <person name="Kaster A.-K."/>
            <person name="Ovreas L."/>
            <person name="Rohde M."/>
            <person name="Galperin M.Y."/>
            <person name="Jogler C."/>
        </authorList>
    </citation>
    <scope>NUCLEOTIDE SEQUENCE [LARGE SCALE GENOMIC DNA]</scope>
    <source>
        <strain evidence="2 3">Mal64</strain>
    </source>
</reference>
<evidence type="ECO:0000256" key="1">
    <source>
        <dbReference type="ARBA" id="ARBA00022649"/>
    </source>
</evidence>
<protein>
    <submittedName>
        <fullName evidence="2">Plasmid stabilization system protein</fullName>
    </submittedName>
</protein>
<organism evidence="2 3">
    <name type="scientific">Pseudobythopirellula maris</name>
    <dbReference type="NCBI Taxonomy" id="2527991"/>
    <lineage>
        <taxon>Bacteria</taxon>
        <taxon>Pseudomonadati</taxon>
        <taxon>Planctomycetota</taxon>
        <taxon>Planctomycetia</taxon>
        <taxon>Pirellulales</taxon>
        <taxon>Lacipirellulaceae</taxon>
        <taxon>Pseudobythopirellula</taxon>
    </lineage>
</organism>
<keyword evidence="3" id="KW-1185">Reference proteome</keyword>
<dbReference type="InterPro" id="IPR007712">
    <property type="entry name" value="RelE/ParE_toxin"/>
</dbReference>
<dbReference type="InterPro" id="IPR035093">
    <property type="entry name" value="RelE/ParE_toxin_dom_sf"/>
</dbReference>
<evidence type="ECO:0000313" key="3">
    <source>
        <dbReference type="Proteomes" id="UP000315440"/>
    </source>
</evidence>
<gene>
    <name evidence="2" type="ORF">Mal64_20300</name>
</gene>
<comment type="caution">
    <text evidence="2">The sequence shown here is derived from an EMBL/GenBank/DDBJ whole genome shotgun (WGS) entry which is preliminary data.</text>
</comment>
<dbReference type="EMBL" id="SJPQ01000002">
    <property type="protein sequence ID" value="TWT88547.1"/>
    <property type="molecule type" value="Genomic_DNA"/>
</dbReference>
<dbReference type="Pfam" id="PF05016">
    <property type="entry name" value="ParE_toxin"/>
    <property type="match status" value="1"/>
</dbReference>
<accession>A0A5C5ZNQ8</accession>
<keyword evidence="1" id="KW-1277">Toxin-antitoxin system</keyword>
<sequence>MTYRVVVTGPAKHDIRSNLRWWAENRSAEEANRWFLGIEHEIASLQTMPLRHSLAEEAGLMVVEIRQMPFGLGRRPSHRVLYAVKDDEVIVYRVRAIRQSALSLEELQG</sequence>
<name>A0A5C5ZNQ8_9BACT</name>
<dbReference type="OrthoDB" id="286584at2"/>
<proteinExistence type="predicted"/>
<dbReference type="AlphaFoldDB" id="A0A5C5ZNQ8"/>
<dbReference type="RefSeq" id="WP_146399700.1">
    <property type="nucleotide sequence ID" value="NZ_SJPQ01000002.1"/>
</dbReference>
<dbReference type="Gene3D" id="3.30.2310.20">
    <property type="entry name" value="RelE-like"/>
    <property type="match status" value="1"/>
</dbReference>